<comment type="caution">
    <text evidence="3">The sequence shown here is derived from an EMBL/GenBank/DDBJ whole genome shotgun (WGS) entry which is preliminary data.</text>
</comment>
<dbReference type="EMBL" id="JAHWGI010001401">
    <property type="protein sequence ID" value="KAK3929531.1"/>
    <property type="molecule type" value="Genomic_DNA"/>
</dbReference>
<dbReference type="InterPro" id="IPR025398">
    <property type="entry name" value="DUF4371"/>
</dbReference>
<gene>
    <name evidence="3" type="ORF">KUF71_003538</name>
</gene>
<dbReference type="InterPro" id="IPR008906">
    <property type="entry name" value="HATC_C_dom"/>
</dbReference>
<dbReference type="SUPFAM" id="SSF53098">
    <property type="entry name" value="Ribonuclease H-like"/>
    <property type="match status" value="1"/>
</dbReference>
<dbReference type="GO" id="GO:0046983">
    <property type="term" value="F:protein dimerization activity"/>
    <property type="evidence" value="ECO:0007669"/>
    <property type="project" value="InterPro"/>
</dbReference>
<feature type="domain" description="TTF-type" evidence="2">
    <location>
        <begin position="20"/>
        <end position="109"/>
    </location>
</feature>
<dbReference type="Pfam" id="PF05699">
    <property type="entry name" value="Dimer_Tnp_hAT"/>
    <property type="match status" value="1"/>
</dbReference>
<evidence type="ECO:0000256" key="1">
    <source>
        <dbReference type="SAM" id="MobiDB-lite"/>
    </source>
</evidence>
<evidence type="ECO:0000313" key="3">
    <source>
        <dbReference type="EMBL" id="KAK3929531.1"/>
    </source>
</evidence>
<dbReference type="PANTHER" id="PTHR45749">
    <property type="match status" value="1"/>
</dbReference>
<reference evidence="3" key="1">
    <citation type="submission" date="2021-07" db="EMBL/GenBank/DDBJ databases">
        <authorList>
            <person name="Catto M.A."/>
            <person name="Jacobson A."/>
            <person name="Kennedy G."/>
            <person name="Labadie P."/>
            <person name="Hunt B.G."/>
            <person name="Srinivasan R."/>
        </authorList>
    </citation>
    <scope>NUCLEOTIDE SEQUENCE</scope>
    <source>
        <strain evidence="3">PL_HMW_Pooled</strain>
        <tissue evidence="3">Head</tissue>
    </source>
</reference>
<proteinExistence type="predicted"/>
<dbReference type="SMART" id="SM00597">
    <property type="entry name" value="ZnF_TTF"/>
    <property type="match status" value="1"/>
</dbReference>
<dbReference type="AlphaFoldDB" id="A0AAE1HYH4"/>
<accession>A0AAE1HYH4</accession>
<dbReference type="InterPro" id="IPR012337">
    <property type="entry name" value="RNaseH-like_sf"/>
</dbReference>
<feature type="region of interest" description="Disordered" evidence="1">
    <location>
        <begin position="831"/>
        <end position="850"/>
    </location>
</feature>
<evidence type="ECO:0000259" key="2">
    <source>
        <dbReference type="SMART" id="SM00597"/>
    </source>
</evidence>
<dbReference type="Proteomes" id="UP001219518">
    <property type="component" value="Unassembled WGS sequence"/>
</dbReference>
<organism evidence="3 4">
    <name type="scientific">Frankliniella fusca</name>
    <dbReference type="NCBI Taxonomy" id="407009"/>
    <lineage>
        <taxon>Eukaryota</taxon>
        <taxon>Metazoa</taxon>
        <taxon>Ecdysozoa</taxon>
        <taxon>Arthropoda</taxon>
        <taxon>Hexapoda</taxon>
        <taxon>Insecta</taxon>
        <taxon>Pterygota</taxon>
        <taxon>Neoptera</taxon>
        <taxon>Paraneoptera</taxon>
        <taxon>Thysanoptera</taxon>
        <taxon>Terebrantia</taxon>
        <taxon>Thripoidea</taxon>
        <taxon>Thripidae</taxon>
        <taxon>Frankliniella</taxon>
    </lineage>
</organism>
<sequence>HAFPKSDIGGAARSFHSSWYFRKLSDGSLQRRPWLSYSVKTDSVYCLDCILFGKAANKRVHPQFSTKGFCNWKNGLSKIIGHETSDSHLDAAIASELRKVSLPLDQTMKENTSKKRAENRKVVRQLIDVTLFLAQHCMAFRGHSEGKTERFRGNFFDLASSALATYLDRLQKSKKKIWNFMSNKRQNLLIKAISEFIRKKEVQEINDAVFFSVSFDESVDSSRKEQCTCIIKYVRNDTRTVAERLVAVKACAVTSGEKLFEVLKSIFEELQRDWTTNLVGQAYDGASNMRGPYLGLQALVRAEAKSAVYVWCWAHRLSLAVKEAAGCCLDAGDLFANLKKVYNVINGSKNNVDTYEEIFKKTYPGKQIIRLKRVDTTRWMSHSFALSAVLRAFEAIVETLEHIKTSKTSSNDNKLCARGLLEYFMSEKFVLTALNFESIYNEVEPLSTSLQGADMDLMAAVNHVDIVLNALRSLRSEESFAALLTRKDEFIASSAFVKEAFTALHIPTVTHRTRGKKKQDGERADDEPILDTAVKFRVETFYSSLDSIITLISERFNDRAQSLYKDLALLSKRRMTEVEHGETSLPEDAFAAFSTLYSKFLNADQLQKEYKQFVKVHVAYEKAFDKLPQDLHDFSLQIGHMIPASSFFAFLSSFGLGGLPLPLLAGAFPAKVFFRGCSKSGSALSSGAGEVSRMSKKDRSGDALVDRALHLEAPAEGEGDLFLEDPVSQEKGDLELRAWLQLEAVDAALVDRALHLEAPAAGEGDLFLDPVSQEKGDLERRASSLGLAEESGEQHLTTDTLDLSFCETEADEEEVGMDGDELSCDFDQDVDVEEEPSSAPGEERNARQSMKNSGSLANILYVVHNTGLKTIFPSLYIALKIAVTLPVTSASTERSFSKLKLIKHRLRSTMGQDRLEDLMVISCERDIEINAEEVLKFFSCYSKYLLNNL</sequence>
<dbReference type="Pfam" id="PF14291">
    <property type="entry name" value="DUF4371"/>
    <property type="match status" value="1"/>
</dbReference>
<evidence type="ECO:0000313" key="4">
    <source>
        <dbReference type="Proteomes" id="UP001219518"/>
    </source>
</evidence>
<reference evidence="3" key="2">
    <citation type="journal article" date="2023" name="BMC Genomics">
        <title>Pest status, molecular evolution, and epigenetic factors derived from the genome assembly of Frankliniella fusca, a thysanopteran phytovirus vector.</title>
        <authorList>
            <person name="Catto M.A."/>
            <person name="Labadie P.E."/>
            <person name="Jacobson A.L."/>
            <person name="Kennedy G.G."/>
            <person name="Srinivasan R."/>
            <person name="Hunt B.G."/>
        </authorList>
    </citation>
    <scope>NUCLEOTIDE SEQUENCE</scope>
    <source>
        <strain evidence="3">PL_HMW_Pooled</strain>
    </source>
</reference>
<dbReference type="PANTHER" id="PTHR45749:SF37">
    <property type="entry name" value="OS05G0311600 PROTEIN"/>
    <property type="match status" value="1"/>
</dbReference>
<name>A0AAE1HYH4_9NEOP</name>
<feature type="non-terminal residue" evidence="3">
    <location>
        <position position="1"/>
    </location>
</feature>
<protein>
    <submittedName>
        <fullName evidence="3">Zinc finger MYM-type protein 1</fullName>
    </submittedName>
</protein>
<dbReference type="InterPro" id="IPR006580">
    <property type="entry name" value="Znf_TTF"/>
</dbReference>
<keyword evidence="4" id="KW-1185">Reference proteome</keyword>